<feature type="compositionally biased region" description="Low complexity" evidence="1">
    <location>
        <begin position="1744"/>
        <end position="1763"/>
    </location>
</feature>
<organism evidence="2 3">
    <name type="scientific">Leucocoprinus birnbaumii</name>
    <dbReference type="NCBI Taxonomy" id="56174"/>
    <lineage>
        <taxon>Eukaryota</taxon>
        <taxon>Fungi</taxon>
        <taxon>Dikarya</taxon>
        <taxon>Basidiomycota</taxon>
        <taxon>Agaricomycotina</taxon>
        <taxon>Agaricomycetes</taxon>
        <taxon>Agaricomycetidae</taxon>
        <taxon>Agaricales</taxon>
        <taxon>Agaricineae</taxon>
        <taxon>Agaricaceae</taxon>
        <taxon>Leucocoprinus</taxon>
    </lineage>
</organism>
<feature type="compositionally biased region" description="Polar residues" evidence="1">
    <location>
        <begin position="13"/>
        <end position="24"/>
    </location>
</feature>
<protein>
    <submittedName>
        <fullName evidence="2">Uncharacterized protein</fullName>
    </submittedName>
</protein>
<evidence type="ECO:0000313" key="2">
    <source>
        <dbReference type="EMBL" id="KAJ3558207.1"/>
    </source>
</evidence>
<feature type="region of interest" description="Disordered" evidence="1">
    <location>
        <begin position="1742"/>
        <end position="1764"/>
    </location>
</feature>
<dbReference type="PANTHER" id="PTHR31912:SF34">
    <property type="entry name" value="NOTOCHORD-RELATED PROTEIN"/>
    <property type="match status" value="1"/>
</dbReference>
<evidence type="ECO:0000313" key="3">
    <source>
        <dbReference type="Proteomes" id="UP001213000"/>
    </source>
</evidence>
<gene>
    <name evidence="2" type="ORF">NP233_g11552</name>
</gene>
<feature type="compositionally biased region" description="Acidic residues" evidence="1">
    <location>
        <begin position="1561"/>
        <end position="1576"/>
    </location>
</feature>
<keyword evidence="3" id="KW-1185">Reference proteome</keyword>
<feature type="compositionally biased region" description="Polar residues" evidence="1">
    <location>
        <begin position="658"/>
        <end position="694"/>
    </location>
</feature>
<proteinExistence type="predicted"/>
<accession>A0AAD5VG78</accession>
<comment type="caution">
    <text evidence="2">The sequence shown here is derived from an EMBL/GenBank/DDBJ whole genome shotgun (WGS) entry which is preliminary data.</text>
</comment>
<feature type="region of interest" description="Disordered" evidence="1">
    <location>
        <begin position="648"/>
        <end position="712"/>
    </location>
</feature>
<dbReference type="PANTHER" id="PTHR31912">
    <property type="entry name" value="IP13529P"/>
    <property type="match status" value="1"/>
</dbReference>
<feature type="compositionally biased region" description="Polar residues" evidence="1">
    <location>
        <begin position="1781"/>
        <end position="1811"/>
    </location>
</feature>
<sequence length="1811" mass="203705">MSAGEASFDTHDASSAQFGKSTTGAFPDPLVWEGVEGGWSCKICSRALIHCSTYHARRHESTENHQQRLQSHLRDMINQPEPISPPNPSDISGAWQGSTRSTGGALAQMLQEIAAEQPPAGGAFSRTLRQVATGLRYDYPDEDFAMDINDFLPPCAPDHEMRAVPESEHHTMVDISQVEGTLDLHPELLDRERISKAIAAWLEDTPPIVDSISDDELLEQDNAEVLTGGEPDHDDDDELEDGPEMTYTRRVRDGAGTILQQDPVWRPWRDRVSCILDILHHIPRSAFTESQMEKIVWALQVLGVPNVPSRSVSSSAESGLQQTCGINTIRYQGSLGNIYYANDIREIIAQEFRNPLVRPLLQSLPEERNHHRCEARHFARWRHKVDPDLATPMVRVDNQDFYVFEPALLINNTVCVPVRWFQRDGNIWADTWRLTPSAHRGVESGDCSGWIVHEYHTIQVPLSSFVTSFPYLCSTFHNRQNFPDPRKILGRRTSSGSQLLPWDYTNPLQGNRWRQLAKGKRVESFPIWLYCDDTSGNTSKRWNKHNSFLFTPAGIPHSHAHLEYHVHFLSTSNISPPLEMLEGIAEQIRDGQLHGIWSYDCIENEDVLVIPWILAILGDNPMQSELSCHIGLHGKFFCRCCEVKGKDGSNTREKEKMTFSSTQTSQVPEAPATLNSDESTGEMTDGSGTSTHALTNREKGRKRGGRKEESAEQMISRVVEFLKISTPRSKSNTLLTLHQIFQHSKTPGEKTKAKRLKTENGVKDTFQEHFLLKLDKFIKTLPPGSYQQKQEQIDQFVKSFPEHTVSPMWRIQEDLNPHSDTPVEILHVILLGFVKYFWRDACSRLNTDTTELVITRLNSLRVSGLNISSIPGRTLVKYNGSLTGRDFRLVAQVAPLVLYNVVPENCYNAWRALSDLVTLVWQPSIDDLDSYVENLQATIQNFLLATVRWSPRWFNKPKFHILLHLPDHIRRFGPAILFATESFESFNAQIRSLSVASNRQAPSRDIALGFALKNRVRHLLSGGLYQESQAEMEEARPRSTGWLSPGSGPARLIKTEKILQKTFGFLNFDLETPKKVDIAFTKESPSGAIPWEKTEASRLTDSLTLSNNPDLFQYRCCKSCNLDSGDECTIRSFVVVSDGSAATSSRIICEVIEILWIAEPYRLQSLSPAAGHCSLVHHSNVLCVVNVQHNCYQNQCKPVRTRRVMQERELREELLTEEIQHTEPNDLILNTGQMRSSAYLQAFRSVYQALPITEIQQIVAESVLLEIEKQKGAQAVASGSGTHSSLLRVSNQLRPLVHPQMSSQSQAPHFLGHALSHQPNNNQKKNEHPMAKPAERFVDGLVKTHGLSSHQADDLHGLAKVLCFFNPGRSKLTEEIFTQLALDLPPGLLYMQLGLYAQGCAQENRQMDQFSFLLEVKKVMEDVQQSLEQNFQLTQQQRSHALAASKLALVDPSIPSYGALDTSVMSFLKEKKSTYSMTTIFGRRPRELALERVVRVHCRSVRSQFKEHISTSIQKCVPLSEFASLMQKFSGSSSMEVTPAFIARLAILRRFVREYGGLNSADDDHDDEDELNDSDNDLNGLDIEPSLPLRKRSRTVATSSAQGKGKDRTRFWRKVDSLLADKHRENGDQLSSEKWKKYIEECIHLDEQATRRLTSSRPDAPVSTNFITHAITGRRQSIPDAQLPILSQPPNVAPGNQTRGQFFANFLSTEPLNSPALSDLPRPSITVESEFQRTSGTGLNVLIPSRSFESGGSSPMSSPSPYGHLASLNCEHSVSRAPFLTQPSDHQGGASTPYYSQPETRYSNNTGFLRD</sequence>
<feature type="region of interest" description="Disordered" evidence="1">
    <location>
        <begin position="1559"/>
        <end position="1606"/>
    </location>
</feature>
<feature type="region of interest" description="Disordered" evidence="1">
    <location>
        <begin position="1"/>
        <end position="25"/>
    </location>
</feature>
<dbReference type="EMBL" id="JANIEX010001413">
    <property type="protein sequence ID" value="KAJ3558207.1"/>
    <property type="molecule type" value="Genomic_DNA"/>
</dbReference>
<feature type="compositionally biased region" description="Basic and acidic residues" evidence="1">
    <location>
        <begin position="648"/>
        <end position="657"/>
    </location>
</feature>
<reference evidence="2" key="1">
    <citation type="submission" date="2022-07" db="EMBL/GenBank/DDBJ databases">
        <title>Genome Sequence of Leucocoprinus birnbaumii.</title>
        <authorList>
            <person name="Buettner E."/>
        </authorList>
    </citation>
    <scope>NUCLEOTIDE SEQUENCE</scope>
    <source>
        <strain evidence="2">VT141</strain>
    </source>
</reference>
<evidence type="ECO:0000256" key="1">
    <source>
        <dbReference type="SAM" id="MobiDB-lite"/>
    </source>
</evidence>
<name>A0AAD5VG78_9AGAR</name>
<feature type="region of interest" description="Disordered" evidence="1">
    <location>
        <begin position="1776"/>
        <end position="1811"/>
    </location>
</feature>
<dbReference type="Proteomes" id="UP001213000">
    <property type="component" value="Unassembled WGS sequence"/>
</dbReference>